<evidence type="ECO:0000256" key="1">
    <source>
        <dbReference type="ARBA" id="ARBA00005439"/>
    </source>
</evidence>
<dbReference type="PANTHER" id="PTHR10938">
    <property type="entry name" value="TRANSLATION INITIATION FACTOR IF-3"/>
    <property type="match status" value="1"/>
</dbReference>
<dbReference type="Gene3D" id="3.10.20.80">
    <property type="entry name" value="Translation initiation factor 3 (IF-3), N-terminal domain"/>
    <property type="match status" value="1"/>
</dbReference>
<dbReference type="Pfam" id="PF00707">
    <property type="entry name" value="IF3_C"/>
    <property type="match status" value="1"/>
</dbReference>
<evidence type="ECO:0000256" key="3">
    <source>
        <dbReference type="ARBA" id="ARBA00022917"/>
    </source>
</evidence>
<dbReference type="PROSITE" id="PS00938">
    <property type="entry name" value="IF3"/>
    <property type="match status" value="1"/>
</dbReference>
<dbReference type="GO" id="GO:0032790">
    <property type="term" value="P:ribosome disassembly"/>
    <property type="evidence" value="ECO:0007669"/>
    <property type="project" value="TreeGrafter"/>
</dbReference>
<evidence type="ECO:0000313" key="8">
    <source>
        <dbReference type="EMBL" id="OHA67724.1"/>
    </source>
</evidence>
<feature type="domain" description="Translation initiation factor 3 C-terminal" evidence="6">
    <location>
        <begin position="83"/>
        <end position="166"/>
    </location>
</feature>
<dbReference type="InterPro" id="IPR019815">
    <property type="entry name" value="Translation_initiation_fac_3_C"/>
</dbReference>
<evidence type="ECO:0000256" key="4">
    <source>
        <dbReference type="NCBIfam" id="TIGR00168"/>
    </source>
</evidence>
<protein>
    <recommendedName>
        <fullName evidence="4 5">Translation initiation factor IF-3</fullName>
    </recommendedName>
</protein>
<name>A0A1G2R4D4_9BACT</name>
<dbReference type="InterPro" id="IPR019813">
    <property type="entry name" value="Translation_initiation_fac3_CS"/>
</dbReference>
<proteinExistence type="inferred from homology"/>
<gene>
    <name evidence="8" type="ORF">A3D59_04795</name>
</gene>
<reference evidence="8 9" key="1">
    <citation type="journal article" date="2016" name="Nat. Commun.">
        <title>Thousands of microbial genomes shed light on interconnected biogeochemical processes in an aquifer system.</title>
        <authorList>
            <person name="Anantharaman K."/>
            <person name="Brown C.T."/>
            <person name="Hug L.A."/>
            <person name="Sharon I."/>
            <person name="Castelle C.J."/>
            <person name="Probst A.J."/>
            <person name="Thomas B.C."/>
            <person name="Singh A."/>
            <person name="Wilkins M.J."/>
            <person name="Karaoz U."/>
            <person name="Brodie E.L."/>
            <person name="Williams K.H."/>
            <person name="Hubbard S.S."/>
            <person name="Banfield J.F."/>
        </authorList>
    </citation>
    <scope>NUCLEOTIDE SEQUENCE [LARGE SCALE GENOMIC DNA]</scope>
</reference>
<dbReference type="EMBL" id="MHTX01000035">
    <property type="protein sequence ID" value="OHA67724.1"/>
    <property type="molecule type" value="Genomic_DNA"/>
</dbReference>
<dbReference type="Proteomes" id="UP000179258">
    <property type="component" value="Unassembled WGS sequence"/>
</dbReference>
<dbReference type="GO" id="GO:0005829">
    <property type="term" value="C:cytosol"/>
    <property type="evidence" value="ECO:0007669"/>
    <property type="project" value="TreeGrafter"/>
</dbReference>
<accession>A0A1G2R4D4</accession>
<sequence>MQKRPPVNNQIRSPEVRVVDETGKQLGMMQIQEALRLASERRLDLIQVTEKVEPPVCKIMDFGKFLYQEEKKRRDAKPQKGGELKIIRLTYNIAPHDLATRADQAEKFLKRGDKVLIDLRLRGREKALQDFARDKIQTFLELLSSRISFKIERDIKREPRGLTLIVIKS</sequence>
<comment type="caution">
    <text evidence="8">The sequence shown here is derived from an EMBL/GenBank/DDBJ whole genome shotgun (WGS) entry which is preliminary data.</text>
</comment>
<dbReference type="FunFam" id="3.10.20.80:FF:000001">
    <property type="entry name" value="Translation initiation factor IF-3"/>
    <property type="match status" value="1"/>
</dbReference>
<dbReference type="SUPFAM" id="SSF55200">
    <property type="entry name" value="Translation initiation factor IF3, C-terminal domain"/>
    <property type="match status" value="1"/>
</dbReference>
<dbReference type="InterPro" id="IPR036787">
    <property type="entry name" value="T_IF-3_N_sf"/>
</dbReference>
<dbReference type="GO" id="GO:0016020">
    <property type="term" value="C:membrane"/>
    <property type="evidence" value="ECO:0007669"/>
    <property type="project" value="TreeGrafter"/>
</dbReference>
<dbReference type="PANTHER" id="PTHR10938:SF0">
    <property type="entry name" value="TRANSLATION INITIATION FACTOR IF-3, MITOCHONDRIAL"/>
    <property type="match status" value="1"/>
</dbReference>
<organism evidence="8 9">
    <name type="scientific">Candidatus Wildermuthbacteria bacterium RIFCSPHIGHO2_02_FULL_47_17</name>
    <dbReference type="NCBI Taxonomy" id="1802452"/>
    <lineage>
        <taxon>Bacteria</taxon>
        <taxon>Candidatus Wildermuthiibacteriota</taxon>
    </lineage>
</organism>
<evidence type="ECO:0000259" key="7">
    <source>
        <dbReference type="Pfam" id="PF05198"/>
    </source>
</evidence>
<evidence type="ECO:0000313" key="9">
    <source>
        <dbReference type="Proteomes" id="UP000179258"/>
    </source>
</evidence>
<dbReference type="NCBIfam" id="TIGR00168">
    <property type="entry name" value="infC"/>
    <property type="match status" value="1"/>
</dbReference>
<comment type="subcellular location">
    <subcellularLocation>
        <location evidence="5">Cytoplasm</location>
    </subcellularLocation>
</comment>
<evidence type="ECO:0000256" key="5">
    <source>
        <dbReference type="RuleBase" id="RU000646"/>
    </source>
</evidence>
<dbReference type="AlphaFoldDB" id="A0A1G2R4D4"/>
<dbReference type="InterPro" id="IPR001288">
    <property type="entry name" value="Translation_initiation_fac_3"/>
</dbReference>
<dbReference type="SUPFAM" id="SSF54364">
    <property type="entry name" value="Translation initiation factor IF3, N-terminal domain"/>
    <property type="match status" value="1"/>
</dbReference>
<dbReference type="GO" id="GO:0003743">
    <property type="term" value="F:translation initiation factor activity"/>
    <property type="evidence" value="ECO:0007669"/>
    <property type="project" value="UniProtKB-UniRule"/>
</dbReference>
<evidence type="ECO:0000256" key="2">
    <source>
        <dbReference type="ARBA" id="ARBA00022540"/>
    </source>
</evidence>
<dbReference type="Pfam" id="PF05198">
    <property type="entry name" value="IF3_N"/>
    <property type="match status" value="1"/>
</dbReference>
<comment type="similarity">
    <text evidence="1 5">Belongs to the IF-3 family.</text>
</comment>
<dbReference type="InterPro" id="IPR036788">
    <property type="entry name" value="T_IF-3_C_sf"/>
</dbReference>
<feature type="domain" description="Translation initiation factor 3 N-terminal" evidence="7">
    <location>
        <begin position="7"/>
        <end position="76"/>
    </location>
</feature>
<evidence type="ECO:0000259" key="6">
    <source>
        <dbReference type="Pfam" id="PF00707"/>
    </source>
</evidence>
<dbReference type="InterPro" id="IPR019814">
    <property type="entry name" value="Translation_initiation_fac_3_N"/>
</dbReference>
<keyword evidence="2 5" id="KW-0396">Initiation factor</keyword>
<dbReference type="Gene3D" id="3.30.110.10">
    <property type="entry name" value="Translation initiation factor 3 (IF-3), C-terminal domain"/>
    <property type="match status" value="1"/>
</dbReference>
<keyword evidence="3 5" id="KW-0648">Protein biosynthesis</keyword>
<comment type="function">
    <text evidence="5">IF-3 binds to the 30S ribosomal subunit and shifts the equilibrium between 70S ribosomes and their 50S and 30S subunits in favor of the free subunits, thus enhancing the availability of 30S subunits on which protein synthesis initiation begins.</text>
</comment>
<dbReference type="GO" id="GO:0043022">
    <property type="term" value="F:ribosome binding"/>
    <property type="evidence" value="ECO:0007669"/>
    <property type="project" value="TreeGrafter"/>
</dbReference>
<comment type="subunit">
    <text evidence="5">Monomer.</text>
</comment>